<dbReference type="InterPro" id="IPR036249">
    <property type="entry name" value="Thioredoxin-like_sf"/>
</dbReference>
<evidence type="ECO:0000259" key="1">
    <source>
        <dbReference type="Pfam" id="PF00462"/>
    </source>
</evidence>
<reference evidence="2 3" key="1">
    <citation type="submission" date="2019-08" db="EMBL/GenBank/DDBJ databases">
        <title>Draft genome sequence of Ulvibacter marinus type strain NBRC 109484.</title>
        <authorList>
            <person name="Kawano K."/>
            <person name="Ushijima N."/>
            <person name="Kihara M."/>
            <person name="Itoh H."/>
        </authorList>
    </citation>
    <scope>NUCLEOTIDE SEQUENCE [LARGE SCALE GENOMIC DNA]</scope>
    <source>
        <strain evidence="2 3">NBRC 109484</strain>
    </source>
</reference>
<comment type="caution">
    <text evidence="2">The sequence shown here is derived from an EMBL/GenBank/DDBJ whole genome shotgun (WGS) entry which is preliminary data.</text>
</comment>
<dbReference type="AlphaFoldDB" id="A0A5J4IUH2"/>
<dbReference type="Gene3D" id="3.40.30.10">
    <property type="entry name" value="Glutaredoxin"/>
    <property type="match status" value="1"/>
</dbReference>
<name>A0A5J4IUH2_9FLAO</name>
<protein>
    <recommendedName>
        <fullName evidence="1">Glutaredoxin domain-containing protein</fullName>
    </recommendedName>
</protein>
<dbReference type="Proteomes" id="UP000326509">
    <property type="component" value="Unassembled WGS sequence"/>
</dbReference>
<evidence type="ECO:0000313" key="3">
    <source>
        <dbReference type="Proteomes" id="UP000326509"/>
    </source>
</evidence>
<dbReference type="PROSITE" id="PS51354">
    <property type="entry name" value="GLUTAREDOXIN_2"/>
    <property type="match status" value="1"/>
</dbReference>
<dbReference type="CDD" id="cd02976">
    <property type="entry name" value="NrdH"/>
    <property type="match status" value="1"/>
</dbReference>
<organism evidence="2 3">
    <name type="scientific">Patiriisocius marinus</name>
    <dbReference type="NCBI Taxonomy" id="1397112"/>
    <lineage>
        <taxon>Bacteria</taxon>
        <taxon>Pseudomonadati</taxon>
        <taxon>Bacteroidota</taxon>
        <taxon>Flavobacteriia</taxon>
        <taxon>Flavobacteriales</taxon>
        <taxon>Flavobacteriaceae</taxon>
        <taxon>Patiriisocius</taxon>
    </lineage>
</organism>
<dbReference type="Pfam" id="PF00462">
    <property type="entry name" value="Glutaredoxin"/>
    <property type="match status" value="1"/>
</dbReference>
<evidence type="ECO:0000313" key="2">
    <source>
        <dbReference type="EMBL" id="GER58364.1"/>
    </source>
</evidence>
<accession>A0A5J4IUH2</accession>
<gene>
    <name evidence="2" type="ORF">ULMA_04720</name>
</gene>
<dbReference type="InterPro" id="IPR002109">
    <property type="entry name" value="Glutaredoxin"/>
</dbReference>
<dbReference type="OrthoDB" id="1446637at2"/>
<dbReference type="SUPFAM" id="SSF52833">
    <property type="entry name" value="Thioredoxin-like"/>
    <property type="match status" value="1"/>
</dbReference>
<proteinExistence type="predicted"/>
<dbReference type="EMBL" id="BKCG01000001">
    <property type="protein sequence ID" value="GER58364.1"/>
    <property type="molecule type" value="Genomic_DNA"/>
</dbReference>
<dbReference type="RefSeq" id="WP_151672447.1">
    <property type="nucleotide sequence ID" value="NZ_BKCG01000001.1"/>
</dbReference>
<feature type="domain" description="Glutaredoxin" evidence="1">
    <location>
        <begin position="124"/>
        <end position="187"/>
    </location>
</feature>
<keyword evidence="3" id="KW-1185">Reference proteome</keyword>
<sequence length="205" mass="22960">MNKIIFLFIISLPLLSVSQTDVLEISVNEKDNILIFKGQNSSDKAIEATLQLKNIAGLRASTRPQTVIIEAKESKTITTAAIKGAYSYQYNSNYKVVEKAIPQKSLITQSKYPLENLEEINNGIVVFDKTDCPRCNRTVSFLSENKIPFKTIDIRKNKKGLALMNKLLIEDGNESNFTTPVILVNGEISYSHEDLEAFLSSLLKK</sequence>